<feature type="compositionally biased region" description="Basic residues" evidence="1">
    <location>
        <begin position="1"/>
        <end position="10"/>
    </location>
</feature>
<evidence type="ECO:0000313" key="2">
    <source>
        <dbReference type="EMBL" id="CAG8806465.1"/>
    </source>
</evidence>
<dbReference type="EMBL" id="CAJVPY010041265">
    <property type="protein sequence ID" value="CAG8806465.1"/>
    <property type="molecule type" value="Genomic_DNA"/>
</dbReference>
<keyword evidence="3" id="KW-1185">Reference proteome</keyword>
<evidence type="ECO:0000256" key="1">
    <source>
        <dbReference type="SAM" id="MobiDB-lite"/>
    </source>
</evidence>
<feature type="compositionally biased region" description="Basic and acidic residues" evidence="1">
    <location>
        <begin position="11"/>
        <end position="28"/>
    </location>
</feature>
<feature type="non-terminal residue" evidence="2">
    <location>
        <position position="53"/>
    </location>
</feature>
<name>A0A9N9K3U1_9GLOM</name>
<dbReference type="Proteomes" id="UP000789405">
    <property type="component" value="Unassembled WGS sequence"/>
</dbReference>
<sequence length="53" mass="6040">PDNNSSKRRILPREESFQEKNPSKRKESTLYAIESVNQKSRASDSCLKSAKLS</sequence>
<organism evidence="2 3">
    <name type="scientific">Dentiscutata erythropus</name>
    <dbReference type="NCBI Taxonomy" id="1348616"/>
    <lineage>
        <taxon>Eukaryota</taxon>
        <taxon>Fungi</taxon>
        <taxon>Fungi incertae sedis</taxon>
        <taxon>Mucoromycota</taxon>
        <taxon>Glomeromycotina</taxon>
        <taxon>Glomeromycetes</taxon>
        <taxon>Diversisporales</taxon>
        <taxon>Gigasporaceae</taxon>
        <taxon>Dentiscutata</taxon>
    </lineage>
</organism>
<reference evidence="2" key="1">
    <citation type="submission" date="2021-06" db="EMBL/GenBank/DDBJ databases">
        <authorList>
            <person name="Kallberg Y."/>
            <person name="Tangrot J."/>
            <person name="Rosling A."/>
        </authorList>
    </citation>
    <scope>NUCLEOTIDE SEQUENCE</scope>
    <source>
        <strain evidence="2">MA453B</strain>
    </source>
</reference>
<gene>
    <name evidence="2" type="ORF">DERYTH_LOCUS24474</name>
</gene>
<dbReference type="AlphaFoldDB" id="A0A9N9K3U1"/>
<evidence type="ECO:0000313" key="3">
    <source>
        <dbReference type="Proteomes" id="UP000789405"/>
    </source>
</evidence>
<proteinExistence type="predicted"/>
<feature type="region of interest" description="Disordered" evidence="1">
    <location>
        <begin position="1"/>
        <end position="32"/>
    </location>
</feature>
<protein>
    <submittedName>
        <fullName evidence="2">600_t:CDS:1</fullName>
    </submittedName>
</protein>
<comment type="caution">
    <text evidence="2">The sequence shown here is derived from an EMBL/GenBank/DDBJ whole genome shotgun (WGS) entry which is preliminary data.</text>
</comment>
<accession>A0A9N9K3U1</accession>